<dbReference type="RefSeq" id="WP_099104616.1">
    <property type="nucleotide sequence ID" value="NZ_JAATJF010000001.1"/>
</dbReference>
<dbReference type="InterPro" id="IPR032710">
    <property type="entry name" value="NTF2-like_dom_sf"/>
</dbReference>
<evidence type="ECO:0000259" key="1">
    <source>
        <dbReference type="Pfam" id="PF14534"/>
    </source>
</evidence>
<sequence>MKLLCVLMLGMVFLGTCGTGEDTDPRQDGAGRVAQREAVFNGAYENLDAAVIDRLLSDDFAMVYAGQAAPKDRQRFIDDLGQLRLVFPQLQISIDSSRVVAYQDQFIVQGIRTFRWRANGEPGTYRERFTNRWRRSGGEWVMTKAKIDPIR</sequence>
<evidence type="ECO:0000313" key="3">
    <source>
        <dbReference type="Proteomes" id="UP000226437"/>
    </source>
</evidence>
<dbReference type="Pfam" id="PF14534">
    <property type="entry name" value="DUF4440"/>
    <property type="match status" value="1"/>
</dbReference>
<comment type="caution">
    <text evidence="2">The sequence shown here is derived from an EMBL/GenBank/DDBJ whole genome shotgun (WGS) entry which is preliminary data.</text>
</comment>
<gene>
    <name evidence="2" type="ORF">CGL56_00895</name>
</gene>
<dbReference type="OrthoDB" id="1493170at2"/>
<name>A0A2G0CI76_9BACT</name>
<feature type="domain" description="DUF4440" evidence="1">
    <location>
        <begin position="34"/>
        <end position="142"/>
    </location>
</feature>
<evidence type="ECO:0000313" key="2">
    <source>
        <dbReference type="EMBL" id="PHK99637.1"/>
    </source>
</evidence>
<accession>A0A2G0CI76</accession>
<dbReference type="AlphaFoldDB" id="A0A2G0CI76"/>
<dbReference type="Proteomes" id="UP000226437">
    <property type="component" value="Unassembled WGS sequence"/>
</dbReference>
<dbReference type="EMBL" id="PDLO01000001">
    <property type="protein sequence ID" value="PHK99637.1"/>
    <property type="molecule type" value="Genomic_DNA"/>
</dbReference>
<protein>
    <recommendedName>
        <fullName evidence="1">DUF4440 domain-containing protein</fullName>
    </recommendedName>
</protein>
<proteinExistence type="predicted"/>
<dbReference type="InterPro" id="IPR027843">
    <property type="entry name" value="DUF4440"/>
</dbReference>
<reference evidence="2 3" key="1">
    <citation type="submission" date="2017-10" db="EMBL/GenBank/DDBJ databases">
        <title>The draft genome sequence of Lewinella marina KCTC 32374.</title>
        <authorList>
            <person name="Wang K."/>
        </authorList>
    </citation>
    <scope>NUCLEOTIDE SEQUENCE [LARGE SCALE GENOMIC DNA]</scope>
    <source>
        <strain evidence="2 3">MKG-38</strain>
    </source>
</reference>
<keyword evidence="3" id="KW-1185">Reference proteome</keyword>
<organism evidence="2 3">
    <name type="scientific">Neolewinella marina</name>
    <dbReference type="NCBI Taxonomy" id="438751"/>
    <lineage>
        <taxon>Bacteria</taxon>
        <taxon>Pseudomonadati</taxon>
        <taxon>Bacteroidota</taxon>
        <taxon>Saprospiria</taxon>
        <taxon>Saprospirales</taxon>
        <taxon>Lewinellaceae</taxon>
        <taxon>Neolewinella</taxon>
    </lineage>
</organism>
<dbReference type="Gene3D" id="3.10.450.50">
    <property type="match status" value="1"/>
</dbReference>
<dbReference type="SUPFAM" id="SSF54427">
    <property type="entry name" value="NTF2-like"/>
    <property type="match status" value="1"/>
</dbReference>